<keyword evidence="7 10" id="KW-0496">Mitochondrion</keyword>
<proteinExistence type="inferred from homology"/>
<evidence type="ECO:0000256" key="5">
    <source>
        <dbReference type="ARBA" id="ARBA00022781"/>
    </source>
</evidence>
<dbReference type="GO" id="GO:0015986">
    <property type="term" value="P:proton motive force-driven ATP synthesis"/>
    <property type="evidence" value="ECO:0007669"/>
    <property type="project" value="InterPro"/>
</dbReference>
<gene>
    <name evidence="11" type="primary">ATP5MG-L</name>
    <name evidence="11" type="ORF">Hamer_G015625</name>
</gene>
<evidence type="ECO:0000256" key="9">
    <source>
        <dbReference type="ARBA" id="ARBA00023310"/>
    </source>
</evidence>
<evidence type="ECO:0000313" key="11">
    <source>
        <dbReference type="EMBL" id="KAG7155025.1"/>
    </source>
</evidence>
<evidence type="ECO:0000256" key="8">
    <source>
        <dbReference type="ARBA" id="ARBA00023136"/>
    </source>
</evidence>
<evidence type="ECO:0000256" key="1">
    <source>
        <dbReference type="ARBA" id="ARBA00004325"/>
    </source>
</evidence>
<dbReference type="InterPro" id="IPR006808">
    <property type="entry name" value="ATP_synth_F0_gsu_mt"/>
</dbReference>
<dbReference type="GO" id="GO:0015078">
    <property type="term" value="F:proton transmembrane transporter activity"/>
    <property type="evidence" value="ECO:0007669"/>
    <property type="project" value="InterPro"/>
</dbReference>
<comment type="subcellular location">
    <subcellularLocation>
        <location evidence="1">Mitochondrion membrane</location>
    </subcellularLocation>
</comment>
<dbReference type="GO" id="GO:0045259">
    <property type="term" value="C:proton-transporting ATP synthase complex"/>
    <property type="evidence" value="ECO:0007669"/>
    <property type="project" value="UniProtKB-KW"/>
</dbReference>
<dbReference type="PANTHER" id="PTHR12386">
    <property type="entry name" value="ATP SYNTHASE SUBUNIT"/>
    <property type="match status" value="1"/>
</dbReference>
<reference evidence="11" key="1">
    <citation type="journal article" date="2021" name="Sci. Adv.">
        <title>The American lobster genome reveals insights on longevity, neural, and immune adaptations.</title>
        <authorList>
            <person name="Polinski J.M."/>
            <person name="Zimin A.V."/>
            <person name="Clark K.F."/>
            <person name="Kohn A.B."/>
            <person name="Sadowski N."/>
            <person name="Timp W."/>
            <person name="Ptitsyn A."/>
            <person name="Khanna P."/>
            <person name="Romanova D.Y."/>
            <person name="Williams P."/>
            <person name="Greenwood S.J."/>
            <person name="Moroz L.L."/>
            <person name="Walt D.R."/>
            <person name="Bodnar A.G."/>
        </authorList>
    </citation>
    <scope>NUCLEOTIDE SEQUENCE</scope>
    <source>
        <strain evidence="11">GMGI-L3</strain>
    </source>
</reference>
<dbReference type="EMBL" id="JAHLQT010043233">
    <property type="protein sequence ID" value="KAG7155025.1"/>
    <property type="molecule type" value="Genomic_DNA"/>
</dbReference>
<accession>A0A8J5JBF9</accession>
<evidence type="ECO:0000256" key="3">
    <source>
        <dbReference type="ARBA" id="ARBA00022448"/>
    </source>
</evidence>
<keyword evidence="4 10" id="KW-0138">CF(0)</keyword>
<dbReference type="PIRSF" id="PIRSF017835">
    <property type="entry name" value="ATP-synth_g_mitoch_animal"/>
    <property type="match status" value="1"/>
</dbReference>
<evidence type="ECO:0000256" key="2">
    <source>
        <dbReference type="ARBA" id="ARBA00005699"/>
    </source>
</evidence>
<sequence>MSKLIARIPVMAKSAVDAATPKLNTFMRYAKVELVPPTPAEFGGVTQGFGNIIKSAQTGAWKQLTVKDAWRNTLVTVEVMCWFFIGECIGKGTFVGYQV</sequence>
<comment type="caution">
    <text evidence="11">The sequence shown here is derived from an EMBL/GenBank/DDBJ whole genome shotgun (WGS) entry which is preliminary data.</text>
</comment>
<dbReference type="Pfam" id="PF04718">
    <property type="entry name" value="ATP-synt_G"/>
    <property type="match status" value="1"/>
</dbReference>
<keyword evidence="6 10" id="KW-0406">Ion transport</keyword>
<evidence type="ECO:0000313" key="12">
    <source>
        <dbReference type="Proteomes" id="UP000747542"/>
    </source>
</evidence>
<keyword evidence="9 10" id="KW-0066">ATP synthesis</keyword>
<dbReference type="InterPro" id="IPR016702">
    <property type="entry name" value="ATP5MG_metazoa"/>
</dbReference>
<protein>
    <recommendedName>
        <fullName evidence="10">ATP synthase subunit g</fullName>
        <shortName evidence="10">ATPase subunit g</shortName>
    </recommendedName>
</protein>
<evidence type="ECO:0000256" key="6">
    <source>
        <dbReference type="ARBA" id="ARBA00023065"/>
    </source>
</evidence>
<keyword evidence="3 10" id="KW-0813">Transport</keyword>
<name>A0A8J5JBF9_HOMAM</name>
<dbReference type="Proteomes" id="UP000747542">
    <property type="component" value="Unassembled WGS sequence"/>
</dbReference>
<evidence type="ECO:0000256" key="4">
    <source>
        <dbReference type="ARBA" id="ARBA00022547"/>
    </source>
</evidence>
<dbReference type="OrthoDB" id="437at2759"/>
<organism evidence="11 12">
    <name type="scientific">Homarus americanus</name>
    <name type="common">American lobster</name>
    <dbReference type="NCBI Taxonomy" id="6706"/>
    <lineage>
        <taxon>Eukaryota</taxon>
        <taxon>Metazoa</taxon>
        <taxon>Ecdysozoa</taxon>
        <taxon>Arthropoda</taxon>
        <taxon>Crustacea</taxon>
        <taxon>Multicrustacea</taxon>
        <taxon>Malacostraca</taxon>
        <taxon>Eumalacostraca</taxon>
        <taxon>Eucarida</taxon>
        <taxon>Decapoda</taxon>
        <taxon>Pleocyemata</taxon>
        <taxon>Astacidea</taxon>
        <taxon>Nephropoidea</taxon>
        <taxon>Nephropidae</taxon>
        <taxon>Homarus</taxon>
    </lineage>
</organism>
<dbReference type="GO" id="GO:0031966">
    <property type="term" value="C:mitochondrial membrane"/>
    <property type="evidence" value="ECO:0007669"/>
    <property type="project" value="UniProtKB-SubCell"/>
</dbReference>
<dbReference type="AlphaFoldDB" id="A0A8J5JBF9"/>
<evidence type="ECO:0000256" key="10">
    <source>
        <dbReference type="PIRNR" id="PIRNR017835"/>
    </source>
</evidence>
<keyword evidence="12" id="KW-1185">Reference proteome</keyword>
<keyword evidence="5 10" id="KW-0375">Hydrogen ion transport</keyword>
<keyword evidence="8 10" id="KW-0472">Membrane</keyword>
<evidence type="ECO:0000256" key="7">
    <source>
        <dbReference type="ARBA" id="ARBA00023128"/>
    </source>
</evidence>
<comment type="similarity">
    <text evidence="2 10">Belongs to the ATPase g subunit family.</text>
</comment>